<dbReference type="EMBL" id="CAWUPB010000994">
    <property type="protein sequence ID" value="CAK7336348.1"/>
    <property type="molecule type" value="Genomic_DNA"/>
</dbReference>
<name>A0AAV1RJW2_9ROSI</name>
<protein>
    <submittedName>
        <fullName evidence="1">Uncharacterized protein</fullName>
    </submittedName>
</protein>
<organism evidence="1 2">
    <name type="scientific">Dovyalis caffra</name>
    <dbReference type="NCBI Taxonomy" id="77055"/>
    <lineage>
        <taxon>Eukaryota</taxon>
        <taxon>Viridiplantae</taxon>
        <taxon>Streptophyta</taxon>
        <taxon>Embryophyta</taxon>
        <taxon>Tracheophyta</taxon>
        <taxon>Spermatophyta</taxon>
        <taxon>Magnoliopsida</taxon>
        <taxon>eudicotyledons</taxon>
        <taxon>Gunneridae</taxon>
        <taxon>Pentapetalae</taxon>
        <taxon>rosids</taxon>
        <taxon>fabids</taxon>
        <taxon>Malpighiales</taxon>
        <taxon>Salicaceae</taxon>
        <taxon>Flacourtieae</taxon>
        <taxon>Dovyalis</taxon>
    </lineage>
</organism>
<evidence type="ECO:0000313" key="1">
    <source>
        <dbReference type="EMBL" id="CAK7336348.1"/>
    </source>
</evidence>
<keyword evidence="2" id="KW-1185">Reference proteome</keyword>
<dbReference type="AlphaFoldDB" id="A0AAV1RJW2"/>
<gene>
    <name evidence="1" type="ORF">DCAF_LOCUS11356</name>
</gene>
<evidence type="ECO:0000313" key="2">
    <source>
        <dbReference type="Proteomes" id="UP001314170"/>
    </source>
</evidence>
<proteinExistence type="predicted"/>
<accession>A0AAV1RJW2</accession>
<dbReference type="Proteomes" id="UP001314170">
    <property type="component" value="Unassembled WGS sequence"/>
</dbReference>
<comment type="caution">
    <text evidence="1">The sequence shown here is derived from an EMBL/GenBank/DDBJ whole genome shotgun (WGS) entry which is preliminary data.</text>
</comment>
<sequence>MARYCIDFLRLSKQARWRNIELVSSWLRASIGRLDEETMTSMFIDGLDERIRAELFMLNPTSLKETMRTTTRIERKNQIIGPLPKPKEPPLIRIKPENKTISWTPTKQTYLTYPNTINHHQFS</sequence>
<reference evidence="1 2" key="1">
    <citation type="submission" date="2024-01" db="EMBL/GenBank/DDBJ databases">
        <authorList>
            <person name="Waweru B."/>
        </authorList>
    </citation>
    <scope>NUCLEOTIDE SEQUENCE [LARGE SCALE GENOMIC DNA]</scope>
</reference>